<accession>A0ABN8XJ76</accession>
<organism evidence="2 3">
    <name type="scientific">Rangifer tarandus platyrhynchus</name>
    <name type="common">Svalbard reindeer</name>
    <dbReference type="NCBI Taxonomy" id="3082113"/>
    <lineage>
        <taxon>Eukaryota</taxon>
        <taxon>Metazoa</taxon>
        <taxon>Chordata</taxon>
        <taxon>Craniata</taxon>
        <taxon>Vertebrata</taxon>
        <taxon>Euteleostomi</taxon>
        <taxon>Mammalia</taxon>
        <taxon>Eutheria</taxon>
        <taxon>Laurasiatheria</taxon>
        <taxon>Artiodactyla</taxon>
        <taxon>Ruminantia</taxon>
        <taxon>Pecora</taxon>
        <taxon>Cervidae</taxon>
        <taxon>Odocoileinae</taxon>
        <taxon>Rangifer</taxon>
    </lineage>
</organism>
<comment type="caution">
    <text evidence="2">The sequence shown here is derived from an EMBL/GenBank/DDBJ whole genome shotgun (WGS) entry which is preliminary data.</text>
</comment>
<feature type="compositionally biased region" description="Low complexity" evidence="1">
    <location>
        <begin position="1"/>
        <end position="18"/>
    </location>
</feature>
<feature type="region of interest" description="Disordered" evidence="1">
    <location>
        <begin position="1"/>
        <end position="25"/>
    </location>
</feature>
<evidence type="ECO:0000313" key="2">
    <source>
        <dbReference type="EMBL" id="CAI9149452.1"/>
    </source>
</evidence>
<dbReference type="Proteomes" id="UP001176941">
    <property type="component" value="Unassembled WGS sequence"/>
</dbReference>
<protein>
    <submittedName>
        <fullName evidence="2">Uncharacterized protein</fullName>
    </submittedName>
</protein>
<proteinExistence type="predicted"/>
<sequence length="243" mass="26588">MLLLGRSSLGSRGPYGSGDACTDREPVSRRICSGRARGIASRNYVSAFRTLEHSTVWTGCFHILFFESYARHSNLLARGRSEKTTTCVLSVCTQVTREPDRVDASLESPCFRGKQPRVFTQKSDIREGCCEACARVRLCSERARAGAKSGRVRGSCRTAVRGKGLSDCASHCAEFNQSALREDAVSGRRCVTGCISLAYPPPEVQQAVGTSWADTNRCVSVLTEVADDIVHFIAHYVSYRGYA</sequence>
<name>A0ABN8XJ76_RANTA</name>
<reference evidence="2" key="1">
    <citation type="submission" date="2023-04" db="EMBL/GenBank/DDBJ databases">
        <authorList>
            <consortium name="ELIXIR-Norway"/>
        </authorList>
    </citation>
    <scope>NUCLEOTIDE SEQUENCE [LARGE SCALE GENOMIC DNA]</scope>
</reference>
<keyword evidence="3" id="KW-1185">Reference proteome</keyword>
<dbReference type="EMBL" id="CATKSN020000319">
    <property type="protein sequence ID" value="CAI9149452.1"/>
    <property type="molecule type" value="Genomic_DNA"/>
</dbReference>
<gene>
    <name evidence="2" type="ORF">MRATA1EN1_LOCUS31070</name>
</gene>
<evidence type="ECO:0000256" key="1">
    <source>
        <dbReference type="SAM" id="MobiDB-lite"/>
    </source>
</evidence>
<evidence type="ECO:0000313" key="3">
    <source>
        <dbReference type="Proteomes" id="UP001176941"/>
    </source>
</evidence>